<dbReference type="GO" id="GO:0004497">
    <property type="term" value="F:monooxygenase activity"/>
    <property type="evidence" value="ECO:0007669"/>
    <property type="project" value="UniProtKB-KW"/>
</dbReference>
<evidence type="ECO:0000256" key="7">
    <source>
        <dbReference type="RuleBase" id="RU000461"/>
    </source>
</evidence>
<dbReference type="GO" id="GO:0005506">
    <property type="term" value="F:iron ion binding"/>
    <property type="evidence" value="ECO:0007669"/>
    <property type="project" value="InterPro"/>
</dbReference>
<keyword evidence="4 6" id="KW-0479">Metal-binding</keyword>
<feature type="transmembrane region" description="Helical" evidence="8">
    <location>
        <begin position="297"/>
        <end position="321"/>
    </location>
</feature>
<evidence type="ECO:0000256" key="8">
    <source>
        <dbReference type="SAM" id="Phobius"/>
    </source>
</evidence>
<feature type="transmembrane region" description="Helical" evidence="8">
    <location>
        <begin position="224"/>
        <end position="244"/>
    </location>
</feature>
<keyword evidence="7" id="KW-0503">Monooxygenase</keyword>
<evidence type="ECO:0000313" key="10">
    <source>
        <dbReference type="Proteomes" id="UP000054481"/>
    </source>
</evidence>
<keyword evidence="8" id="KW-0812">Transmembrane</keyword>
<dbReference type="Pfam" id="PF00067">
    <property type="entry name" value="p450"/>
    <property type="match status" value="1"/>
</dbReference>
<dbReference type="Proteomes" id="UP000054481">
    <property type="component" value="Unassembled WGS sequence"/>
</dbReference>
<dbReference type="GO" id="GO:0020037">
    <property type="term" value="F:heme binding"/>
    <property type="evidence" value="ECO:0007669"/>
    <property type="project" value="InterPro"/>
</dbReference>
<dbReference type="PANTHER" id="PTHR24305:SF210">
    <property type="entry name" value="CYTOCHROME P450 MONOOXYGENASE ASQL-RELATED"/>
    <property type="match status" value="1"/>
</dbReference>
<evidence type="ECO:0008006" key="11">
    <source>
        <dbReference type="Google" id="ProtNLM"/>
    </source>
</evidence>
<proteinExistence type="inferred from homology"/>
<dbReference type="InterPro" id="IPR001128">
    <property type="entry name" value="Cyt_P450"/>
</dbReference>
<dbReference type="InterPro" id="IPR036396">
    <property type="entry name" value="Cyt_P450_sf"/>
</dbReference>
<dbReference type="Gene3D" id="1.10.630.10">
    <property type="entry name" value="Cytochrome P450"/>
    <property type="match status" value="1"/>
</dbReference>
<comment type="similarity">
    <text evidence="2 7">Belongs to the cytochrome P450 family.</text>
</comment>
<dbReference type="PROSITE" id="PS00086">
    <property type="entry name" value="CYTOCHROME_P450"/>
    <property type="match status" value="1"/>
</dbReference>
<keyword evidence="10" id="KW-1185">Reference proteome</keyword>
<dbReference type="InterPro" id="IPR017972">
    <property type="entry name" value="Cyt_P450_CS"/>
</dbReference>
<sequence>MSVYWDSQFGVLRLLGRLLVAVLIYLASRSIYRVWFHPLSRFPGPKLLAVTAFPATYAHNIQGTWVRRVSKLHRKYGPVVRIGPNHLSFDGSIGWQDVFGLRTGGRAEYAKPPPIFKKHAAGLLHAPHDSHRRQRRLLNHAFSDAALKEQQGVILRYVDMLLDRLTDRADEEMVNVVDWFSYTTFDIIGDLAFSESFSCLENDGYHPWVLKIFKAIRGSNLMRFANAFPIIGWLIIQVGGRVMVSTTKTILSNSGDVAQARLAREGHFSMGHRDFMSYMLRSTRDGEKGMTEQETLINAPVLILAGSVTTATALSGFFFYLSESPRAYHRLVQEIRSAFVSEAEIDLNSTASLQYLQACISETLRVYPPAAGIGPRICPGDRIGHEYVPAGTFVSVHPWATFQNPGNFVEPEHFLPERWLPATHQDHDGRFAADNKAAFKPFSYGPRDCLGKNLALAEIRLIVCRILFRLDFELAYNQSSWHDDQRVLGLWDKGPLHVNFRRRDFEA</sequence>
<evidence type="ECO:0000313" key="9">
    <source>
        <dbReference type="EMBL" id="KJZ75438.1"/>
    </source>
</evidence>
<dbReference type="SUPFAM" id="SSF48264">
    <property type="entry name" value="Cytochrome P450"/>
    <property type="match status" value="1"/>
</dbReference>
<dbReference type="GO" id="GO:0016705">
    <property type="term" value="F:oxidoreductase activity, acting on paired donors, with incorporation or reduction of molecular oxygen"/>
    <property type="evidence" value="ECO:0007669"/>
    <property type="project" value="InterPro"/>
</dbReference>
<dbReference type="PRINTS" id="PR00385">
    <property type="entry name" value="P450"/>
</dbReference>
<keyword evidence="5 6" id="KW-0408">Iron</keyword>
<keyword evidence="3 6" id="KW-0349">Heme</keyword>
<dbReference type="InterPro" id="IPR050121">
    <property type="entry name" value="Cytochrome_P450_monoxygenase"/>
</dbReference>
<dbReference type="PANTHER" id="PTHR24305">
    <property type="entry name" value="CYTOCHROME P450"/>
    <property type="match status" value="1"/>
</dbReference>
<dbReference type="AlphaFoldDB" id="A0A0F7ZUT8"/>
<evidence type="ECO:0000256" key="3">
    <source>
        <dbReference type="ARBA" id="ARBA00022617"/>
    </source>
</evidence>
<evidence type="ECO:0000256" key="2">
    <source>
        <dbReference type="ARBA" id="ARBA00010617"/>
    </source>
</evidence>
<reference evidence="9 10" key="1">
    <citation type="journal article" date="2014" name="Genome Biol. Evol.">
        <title>Comparative genomics and transcriptomics analyses reveal divergent lifestyle features of nematode endoparasitic fungus Hirsutella minnesotensis.</title>
        <authorList>
            <person name="Lai Y."/>
            <person name="Liu K."/>
            <person name="Zhang X."/>
            <person name="Zhang X."/>
            <person name="Li K."/>
            <person name="Wang N."/>
            <person name="Shu C."/>
            <person name="Wu Y."/>
            <person name="Wang C."/>
            <person name="Bushley K.E."/>
            <person name="Xiang M."/>
            <person name="Liu X."/>
        </authorList>
    </citation>
    <scope>NUCLEOTIDE SEQUENCE [LARGE SCALE GENOMIC DNA]</scope>
    <source>
        <strain evidence="9 10">3608</strain>
    </source>
</reference>
<name>A0A0F7ZUT8_9HYPO</name>
<dbReference type="PRINTS" id="PR00463">
    <property type="entry name" value="EP450I"/>
</dbReference>
<protein>
    <recommendedName>
        <fullName evidence="11">Isotrichodermin C-15 hydroxylase</fullName>
    </recommendedName>
</protein>
<accession>A0A0F7ZUT8</accession>
<evidence type="ECO:0000256" key="5">
    <source>
        <dbReference type="ARBA" id="ARBA00023004"/>
    </source>
</evidence>
<keyword evidence="7" id="KW-0560">Oxidoreductase</keyword>
<dbReference type="OrthoDB" id="1470350at2759"/>
<evidence type="ECO:0000256" key="6">
    <source>
        <dbReference type="PIRSR" id="PIRSR602401-1"/>
    </source>
</evidence>
<organism evidence="9 10">
    <name type="scientific">Hirsutella minnesotensis 3608</name>
    <dbReference type="NCBI Taxonomy" id="1043627"/>
    <lineage>
        <taxon>Eukaryota</taxon>
        <taxon>Fungi</taxon>
        <taxon>Dikarya</taxon>
        <taxon>Ascomycota</taxon>
        <taxon>Pezizomycotina</taxon>
        <taxon>Sordariomycetes</taxon>
        <taxon>Hypocreomycetidae</taxon>
        <taxon>Hypocreales</taxon>
        <taxon>Ophiocordycipitaceae</taxon>
        <taxon>Hirsutella</taxon>
    </lineage>
</organism>
<evidence type="ECO:0000256" key="4">
    <source>
        <dbReference type="ARBA" id="ARBA00022723"/>
    </source>
</evidence>
<dbReference type="CDD" id="cd11058">
    <property type="entry name" value="CYP60B-like"/>
    <property type="match status" value="1"/>
</dbReference>
<gene>
    <name evidence="9" type="ORF">HIM_05134</name>
</gene>
<dbReference type="EMBL" id="KQ030517">
    <property type="protein sequence ID" value="KJZ75438.1"/>
    <property type="molecule type" value="Genomic_DNA"/>
</dbReference>
<feature type="transmembrane region" description="Helical" evidence="8">
    <location>
        <begin position="14"/>
        <end position="32"/>
    </location>
</feature>
<feature type="binding site" description="axial binding residue" evidence="6">
    <location>
        <position position="449"/>
    </location>
    <ligand>
        <name>heme</name>
        <dbReference type="ChEBI" id="CHEBI:30413"/>
    </ligand>
    <ligandPart>
        <name>Fe</name>
        <dbReference type="ChEBI" id="CHEBI:18248"/>
    </ligandPart>
</feature>
<keyword evidence="8" id="KW-0472">Membrane</keyword>
<keyword evidence="8" id="KW-1133">Transmembrane helix</keyword>
<dbReference type="InterPro" id="IPR002401">
    <property type="entry name" value="Cyt_P450_E_grp-I"/>
</dbReference>
<evidence type="ECO:0000256" key="1">
    <source>
        <dbReference type="ARBA" id="ARBA00001971"/>
    </source>
</evidence>
<comment type="cofactor">
    <cofactor evidence="1 6">
        <name>heme</name>
        <dbReference type="ChEBI" id="CHEBI:30413"/>
    </cofactor>
</comment>